<dbReference type="EMBL" id="RBXL01000001">
    <property type="protein sequence ID" value="RKT42803.1"/>
    <property type="molecule type" value="Genomic_DNA"/>
</dbReference>
<proteinExistence type="predicted"/>
<dbReference type="AlphaFoldDB" id="A0A495V2K2"/>
<feature type="region of interest" description="Disordered" evidence="1">
    <location>
        <begin position="1"/>
        <end position="35"/>
    </location>
</feature>
<organism evidence="2 3">
    <name type="scientific">Thiocapsa rosea</name>
    <dbReference type="NCBI Taxonomy" id="69360"/>
    <lineage>
        <taxon>Bacteria</taxon>
        <taxon>Pseudomonadati</taxon>
        <taxon>Pseudomonadota</taxon>
        <taxon>Gammaproteobacteria</taxon>
        <taxon>Chromatiales</taxon>
        <taxon>Chromatiaceae</taxon>
        <taxon>Thiocapsa</taxon>
    </lineage>
</organism>
<gene>
    <name evidence="2" type="ORF">BDD21_0098</name>
</gene>
<protein>
    <submittedName>
        <fullName evidence="2">Uncharacterized protein</fullName>
    </submittedName>
</protein>
<name>A0A495V2K2_9GAMM</name>
<evidence type="ECO:0000256" key="1">
    <source>
        <dbReference type="SAM" id="MobiDB-lite"/>
    </source>
</evidence>
<keyword evidence="3" id="KW-1185">Reference proteome</keyword>
<feature type="compositionally biased region" description="Basic and acidic residues" evidence="1">
    <location>
        <begin position="19"/>
        <end position="32"/>
    </location>
</feature>
<accession>A0A495V2K2</accession>
<comment type="caution">
    <text evidence="2">The sequence shown here is derived from an EMBL/GenBank/DDBJ whole genome shotgun (WGS) entry which is preliminary data.</text>
</comment>
<reference evidence="2 3" key="1">
    <citation type="submission" date="2018-10" db="EMBL/GenBank/DDBJ databases">
        <title>Genomic Encyclopedia of Archaeal and Bacterial Type Strains, Phase II (KMG-II): from individual species to whole genera.</title>
        <authorList>
            <person name="Goeker M."/>
        </authorList>
    </citation>
    <scope>NUCLEOTIDE SEQUENCE [LARGE SCALE GENOMIC DNA]</scope>
    <source>
        <strain evidence="2 3">DSM 235</strain>
    </source>
</reference>
<evidence type="ECO:0000313" key="2">
    <source>
        <dbReference type="EMBL" id="RKT42803.1"/>
    </source>
</evidence>
<sequence>MNGAAGDRMMRAPVSDTEIDARPDAERRRGEDPQGLNRVDWGLYLLVLGLEVVVVG</sequence>
<evidence type="ECO:0000313" key="3">
    <source>
        <dbReference type="Proteomes" id="UP000274556"/>
    </source>
</evidence>
<dbReference type="Proteomes" id="UP000274556">
    <property type="component" value="Unassembled WGS sequence"/>
</dbReference>